<comment type="caution">
    <text evidence="5">The sequence shown here is derived from an EMBL/GenBank/DDBJ whole genome shotgun (WGS) entry which is preliminary data.</text>
</comment>
<evidence type="ECO:0000313" key="6">
    <source>
        <dbReference type="Proteomes" id="UP001498421"/>
    </source>
</evidence>
<gene>
    <name evidence="5" type="ORF">QQZ08_009747</name>
</gene>
<name>A0ABR1HL68_9HYPO</name>
<evidence type="ECO:0000256" key="3">
    <source>
        <dbReference type="SAM" id="MobiDB-lite"/>
    </source>
</evidence>
<feature type="domain" description="Zn(2)-C6 fungal-type" evidence="4">
    <location>
        <begin position="96"/>
        <end position="135"/>
    </location>
</feature>
<dbReference type="Proteomes" id="UP001498421">
    <property type="component" value="Unassembled WGS sequence"/>
</dbReference>
<evidence type="ECO:0000256" key="1">
    <source>
        <dbReference type="ARBA" id="ARBA00004123"/>
    </source>
</evidence>
<sequence>MHDEELPSKQTPPPLQTWNEYPPSQYFLQDPSLQHGYVEDSPSKRQKLAIFTSSWDEQPSVPSSDLLPMPAPSTSTRKPVAVPSSSPTKAKRVRTGCLTCRERHLKCDSNFAVGLQLPAVPDCLNCRKRGRECKRGIRLNFLDINVHSLASVPFPEDWEVHFLDESRDIASEYQGGLSRYAPYDPEPEVSIQTWDNRRHSMTRGQSMIYHVSAPPVLSSSKGAKPTSPHDAYGFTLSPVADLWGSDNNLAILGDHSSHSRTTSDASNIATPSSSSHSNTPHGALPLQHLVTVRNKQPPRRRSNASMAVSMIPQATATTRNEIGFPIDIPLDALLQLAPSETHPTPDRQCLTTLEEIGYMQAFVEEVRVWMNCFDREQHLSQLIPLYALSSTMLLNASLACGAKHLALSSPDKSDKALYYYNTATSQLLRTLQNPDRDMAECGITAGVLNLYEIMSEKPAHWMRHIGGARALIIECGWDARSPDIAAACFWQNMTMEVLICLSANWQITWNPDDWGLDLDFFKEGDGKVGFDQDEVFVHRIIYIVAKVIDFRKTTPCPDDRSLNRDHNWLGERLGQWQELERLCNRWNDRCPRMMHPYGYMKASNSVHDSAFPCIW</sequence>
<dbReference type="EMBL" id="JAZAVK010000115">
    <property type="protein sequence ID" value="KAK7421869.1"/>
    <property type="molecule type" value="Genomic_DNA"/>
</dbReference>
<organism evidence="5 6">
    <name type="scientific">Neonectria magnoliae</name>
    <dbReference type="NCBI Taxonomy" id="2732573"/>
    <lineage>
        <taxon>Eukaryota</taxon>
        <taxon>Fungi</taxon>
        <taxon>Dikarya</taxon>
        <taxon>Ascomycota</taxon>
        <taxon>Pezizomycotina</taxon>
        <taxon>Sordariomycetes</taxon>
        <taxon>Hypocreomycetidae</taxon>
        <taxon>Hypocreales</taxon>
        <taxon>Nectriaceae</taxon>
        <taxon>Neonectria</taxon>
    </lineage>
</organism>
<evidence type="ECO:0000256" key="2">
    <source>
        <dbReference type="ARBA" id="ARBA00023242"/>
    </source>
</evidence>
<feature type="region of interest" description="Disordered" evidence="3">
    <location>
        <begin position="1"/>
        <end position="88"/>
    </location>
</feature>
<keyword evidence="2" id="KW-0539">Nucleus</keyword>
<dbReference type="PROSITE" id="PS50048">
    <property type="entry name" value="ZN2_CY6_FUNGAL_2"/>
    <property type="match status" value="1"/>
</dbReference>
<dbReference type="Gene3D" id="4.10.240.10">
    <property type="entry name" value="Zn(2)-C6 fungal-type DNA-binding domain"/>
    <property type="match status" value="1"/>
</dbReference>
<feature type="compositionally biased region" description="Polar residues" evidence="3">
    <location>
        <begin position="72"/>
        <end position="88"/>
    </location>
</feature>
<evidence type="ECO:0000259" key="4">
    <source>
        <dbReference type="PROSITE" id="PS50048"/>
    </source>
</evidence>
<dbReference type="PANTHER" id="PTHR37534:SF40">
    <property type="entry name" value="ZN(2)-C6 FUNGAL-TYPE DOMAIN-CONTAINING PROTEIN"/>
    <property type="match status" value="1"/>
</dbReference>
<comment type="subcellular location">
    <subcellularLocation>
        <location evidence="1">Nucleus</location>
    </subcellularLocation>
</comment>
<reference evidence="5 6" key="1">
    <citation type="journal article" date="2025" name="Microbiol. Resour. Announc.">
        <title>Draft genome sequences for Neonectria magnoliae and Neonectria punicea, canker pathogens of Liriodendron tulipifera and Acer saccharum in West Virginia.</title>
        <authorList>
            <person name="Petronek H.M."/>
            <person name="Kasson M.T."/>
            <person name="Metheny A.M."/>
            <person name="Stauder C.M."/>
            <person name="Lovett B."/>
            <person name="Lynch S.C."/>
            <person name="Garnas J.R."/>
            <person name="Kasson L.R."/>
            <person name="Stajich J.E."/>
        </authorList>
    </citation>
    <scope>NUCLEOTIDE SEQUENCE [LARGE SCALE GENOMIC DNA]</scope>
    <source>
        <strain evidence="5 6">NRRL 64651</strain>
    </source>
</reference>
<dbReference type="PANTHER" id="PTHR37534">
    <property type="entry name" value="TRANSCRIPTIONAL ACTIVATOR PROTEIN UGA3"/>
    <property type="match status" value="1"/>
</dbReference>
<feature type="region of interest" description="Disordered" evidence="3">
    <location>
        <begin position="254"/>
        <end position="284"/>
    </location>
</feature>
<evidence type="ECO:0000313" key="5">
    <source>
        <dbReference type="EMBL" id="KAK7421869.1"/>
    </source>
</evidence>
<feature type="compositionally biased region" description="Polar residues" evidence="3">
    <location>
        <begin position="51"/>
        <end position="63"/>
    </location>
</feature>
<dbReference type="CDD" id="cd00067">
    <property type="entry name" value="GAL4"/>
    <property type="match status" value="1"/>
</dbReference>
<dbReference type="InterPro" id="IPR036864">
    <property type="entry name" value="Zn2-C6_fun-type_DNA-bd_sf"/>
</dbReference>
<dbReference type="Pfam" id="PF11951">
    <property type="entry name" value="Fungal_trans_2"/>
    <property type="match status" value="1"/>
</dbReference>
<accession>A0ABR1HL68</accession>
<dbReference type="InterPro" id="IPR001138">
    <property type="entry name" value="Zn2Cys6_DnaBD"/>
</dbReference>
<protein>
    <recommendedName>
        <fullName evidence="4">Zn(2)-C6 fungal-type domain-containing protein</fullName>
    </recommendedName>
</protein>
<dbReference type="SMART" id="SM00066">
    <property type="entry name" value="GAL4"/>
    <property type="match status" value="1"/>
</dbReference>
<keyword evidence="6" id="KW-1185">Reference proteome</keyword>
<dbReference type="Pfam" id="PF00172">
    <property type="entry name" value="Zn_clus"/>
    <property type="match status" value="1"/>
</dbReference>
<dbReference type="SUPFAM" id="SSF57701">
    <property type="entry name" value="Zn2/Cys6 DNA-binding domain"/>
    <property type="match status" value="1"/>
</dbReference>
<feature type="compositionally biased region" description="Low complexity" evidence="3">
    <location>
        <begin position="263"/>
        <end position="281"/>
    </location>
</feature>
<dbReference type="InterPro" id="IPR021858">
    <property type="entry name" value="Fun_TF"/>
</dbReference>
<proteinExistence type="predicted"/>